<dbReference type="Pfam" id="PF03235">
    <property type="entry name" value="GmrSD_N"/>
    <property type="match status" value="1"/>
</dbReference>
<evidence type="ECO:0000313" key="2">
    <source>
        <dbReference type="EMBL" id="QJG66459.1"/>
    </source>
</evidence>
<dbReference type="Proteomes" id="UP000501728">
    <property type="component" value="Chromosome"/>
</dbReference>
<evidence type="ECO:0000259" key="1">
    <source>
        <dbReference type="Pfam" id="PF03235"/>
    </source>
</evidence>
<feature type="domain" description="GmrSD restriction endonucleases N-terminal" evidence="1">
    <location>
        <begin position="287"/>
        <end position="501"/>
    </location>
</feature>
<keyword evidence="3" id="KW-1185">Reference proteome</keyword>
<sequence>MKKSNGYWYIGTNVWKYIEESKNWLLQELSQKITKTEKYTITYEKDIKDGFILCYFDAWVERTFYTNKSKDMKRNLYSPSTINQFLSVIEAFGIIESITDNKYSLTKEFVRILDLNREYRTRAYYDFLAQNIINKILKPFLNDLRNNNDELMTFDDEENDDKELNKNNQIALSIFLDYHDTKSKIKRLIKQYKEAKTEKYWNIFGINRININQIAAPYKNEIEQLMDDIKINICKINDISHNDFVLDVITSPLPFENITIDHLELKPIEKKSKFLFSGCYSVNELIETFRKYMVILPVYQRDYVWDKEQIQSLLENLYNDFNNNNFSYLNNIIFSVLKNTLEEDDPYVFEMVDGQQRIMTIILLLLAITKYIAISSKKIPSEMHELFYDEQRNIFNIFYNLGDVESYKELESIINGKFNIDSHTVSPRIERALEWILEFLVEIENKDKRNNETILNFYNHIFNNTFLTFTKIHNKKGDQIFQALNQNVKALNSLDLLRNYFYGKIADKVDENDKLIKKLKVEFLDYFIKKNKQVFNPKLLETFTVTYYCRLMDSYPPKKENLTKDMHIYNLLVNIVEKLAEINNNDFEKVLKELIHAKEKFNYILEANKQKNFNYPISENEAISAQILACTFKQTNSVFIPLIWELLEKFNVFEFRERDNNNKNDSITKLSSYLYEIERFLIFWKFIGFSGESLSPKLNSISKMIRSSKIKSPIELGRELKKSVPELNATNIMDLNSSLRKTLESKYAKPKDIRNDKNNKIKTLLLLRINFYLNNENNIIINGGTPEINKDNFYKDKTFEHWYSRNQNNKTTNEDMLAAINLIGNGHLLSRSANSRAKNKPVHNKINESNIPKQNLLYHGKKDLLLPFKTLARDEFSNELELIDLIQKRSNQMVNIMMDIYRYKKEFEYEKEEEK</sequence>
<protein>
    <submittedName>
        <fullName evidence="2">DUF262 domain-containing protein</fullName>
    </submittedName>
</protein>
<evidence type="ECO:0000313" key="3">
    <source>
        <dbReference type="Proteomes" id="UP000501728"/>
    </source>
</evidence>
<name>A0A858U340_9MOLU</name>
<reference evidence="2 3" key="1">
    <citation type="submission" date="2020-04" db="EMBL/GenBank/DDBJ databases">
        <title>Novel Mycoplasma species detected in Phocoena phocoena (harbor porpoise) from the USA.</title>
        <authorList>
            <person name="Volokhov D.V."/>
        </authorList>
    </citation>
    <scope>NUCLEOTIDE SEQUENCE [LARGE SCALE GENOMIC DNA]</scope>
    <source>
        <strain evidence="2 3">C264-NAS</strain>
    </source>
</reference>
<dbReference type="KEGG" id="mphn:HGG64_01935"/>
<gene>
    <name evidence="2" type="ORF">HGG64_01935</name>
</gene>
<organism evidence="2 3">
    <name type="scientific">Mycoplasma phocoeninasale</name>
    <dbReference type="NCBI Taxonomy" id="2726117"/>
    <lineage>
        <taxon>Bacteria</taxon>
        <taxon>Bacillati</taxon>
        <taxon>Mycoplasmatota</taxon>
        <taxon>Mollicutes</taxon>
        <taxon>Mycoplasmataceae</taxon>
        <taxon>Mycoplasma</taxon>
    </lineage>
</organism>
<dbReference type="AlphaFoldDB" id="A0A858U340"/>
<accession>A0A858U340</accession>
<dbReference type="PANTHER" id="PTHR35149:SF1">
    <property type="entry name" value="DUF5655 DOMAIN-CONTAINING PROTEIN"/>
    <property type="match status" value="1"/>
</dbReference>
<proteinExistence type="predicted"/>
<dbReference type="PANTHER" id="PTHR35149">
    <property type="entry name" value="SLL5132 PROTEIN"/>
    <property type="match status" value="1"/>
</dbReference>
<dbReference type="EMBL" id="CP051480">
    <property type="protein sequence ID" value="QJG66459.1"/>
    <property type="molecule type" value="Genomic_DNA"/>
</dbReference>
<dbReference type="RefSeq" id="WP_169580282.1">
    <property type="nucleotide sequence ID" value="NZ_CP051480.1"/>
</dbReference>
<dbReference type="InterPro" id="IPR004919">
    <property type="entry name" value="GmrSD_N"/>
</dbReference>